<dbReference type="Pfam" id="PF04073">
    <property type="entry name" value="tRNA_edit"/>
    <property type="match status" value="1"/>
</dbReference>
<dbReference type="InterPro" id="IPR036754">
    <property type="entry name" value="YbaK/aa-tRNA-synt-asso_dom_sf"/>
</dbReference>
<dbReference type="SUPFAM" id="SSF55826">
    <property type="entry name" value="YbaK/ProRS associated domain"/>
    <property type="match status" value="1"/>
</dbReference>
<dbReference type="GO" id="GO:0002161">
    <property type="term" value="F:aminoacyl-tRNA deacylase activity"/>
    <property type="evidence" value="ECO:0007669"/>
    <property type="project" value="InterPro"/>
</dbReference>
<dbReference type="Proteomes" id="UP000647416">
    <property type="component" value="Unassembled WGS sequence"/>
</dbReference>
<gene>
    <name evidence="2" type="ORF">H8706_00450</name>
</gene>
<name>A0A926FBL4_9FIRM</name>
<dbReference type="AlphaFoldDB" id="A0A926FBL4"/>
<organism evidence="2 3">
    <name type="scientific">Qingrenia yutianensis</name>
    <dbReference type="NCBI Taxonomy" id="2763676"/>
    <lineage>
        <taxon>Bacteria</taxon>
        <taxon>Bacillati</taxon>
        <taxon>Bacillota</taxon>
        <taxon>Clostridia</taxon>
        <taxon>Eubacteriales</taxon>
        <taxon>Oscillospiraceae</taxon>
        <taxon>Qingrenia</taxon>
    </lineage>
</organism>
<dbReference type="Gene3D" id="3.90.960.10">
    <property type="entry name" value="YbaK/aminoacyl-tRNA synthetase-associated domain"/>
    <property type="match status" value="1"/>
</dbReference>
<reference evidence="2" key="1">
    <citation type="submission" date="2020-08" db="EMBL/GenBank/DDBJ databases">
        <title>Genome public.</title>
        <authorList>
            <person name="Liu C."/>
            <person name="Sun Q."/>
        </authorList>
    </citation>
    <scope>NUCLEOTIDE SEQUENCE</scope>
    <source>
        <strain evidence="2">NSJ-50</strain>
    </source>
</reference>
<evidence type="ECO:0000313" key="3">
    <source>
        <dbReference type="Proteomes" id="UP000647416"/>
    </source>
</evidence>
<dbReference type="RefSeq" id="WP_178348203.1">
    <property type="nucleotide sequence ID" value="NZ_JACRTE010000001.1"/>
</dbReference>
<dbReference type="PANTHER" id="PTHR30411:SF1">
    <property type="entry name" value="CYTOPLASMIC PROTEIN"/>
    <property type="match status" value="1"/>
</dbReference>
<protein>
    <submittedName>
        <fullName evidence="2">YbaK/EbsC family protein</fullName>
    </submittedName>
</protein>
<evidence type="ECO:0000259" key="1">
    <source>
        <dbReference type="Pfam" id="PF04073"/>
    </source>
</evidence>
<accession>A0A926FBL4</accession>
<dbReference type="EMBL" id="JACRTE010000001">
    <property type="protein sequence ID" value="MBC8595345.1"/>
    <property type="molecule type" value="Genomic_DNA"/>
</dbReference>
<comment type="caution">
    <text evidence="2">The sequence shown here is derived from an EMBL/GenBank/DDBJ whole genome shotgun (WGS) entry which is preliminary data.</text>
</comment>
<keyword evidence="3" id="KW-1185">Reference proteome</keyword>
<dbReference type="InterPro" id="IPR007214">
    <property type="entry name" value="YbaK/aa-tRNA-synth-assoc-dom"/>
</dbReference>
<proteinExistence type="predicted"/>
<dbReference type="CDD" id="cd04333">
    <property type="entry name" value="ProX_deacylase"/>
    <property type="match status" value="1"/>
</dbReference>
<feature type="domain" description="YbaK/aminoacyl-tRNA synthetase-associated" evidence="1">
    <location>
        <begin position="27"/>
        <end position="142"/>
    </location>
</feature>
<evidence type="ECO:0000313" key="2">
    <source>
        <dbReference type="EMBL" id="MBC8595345.1"/>
    </source>
</evidence>
<sequence>MSIEKVRDYFKTLNIDGRILEFDVSSATVELAAKALNCEGARIAKSISFMKNDEPILVVTAGDMKIDNAKYKKKFGVKAKMLTPDEAAKLIGHAVGGVCPFAVNDGVKVYLDESLKRFDTVFPACGSSNSAIEVTVAELEKLSKCDEWVDVCKAKE</sequence>
<dbReference type="PANTHER" id="PTHR30411">
    <property type="entry name" value="CYTOPLASMIC PROTEIN"/>
    <property type="match status" value="1"/>
</dbReference>